<dbReference type="EMBL" id="JAPNKA010000001">
    <property type="protein sequence ID" value="MCY1082590.1"/>
    <property type="molecule type" value="Genomic_DNA"/>
</dbReference>
<accession>A0ABT4ALL3</accession>
<dbReference type="Proteomes" id="UP001207654">
    <property type="component" value="Unassembled WGS sequence"/>
</dbReference>
<evidence type="ECO:0000313" key="3">
    <source>
        <dbReference type="Proteomes" id="UP001207654"/>
    </source>
</evidence>
<comment type="caution">
    <text evidence="2">The sequence shown here is derived from an EMBL/GenBank/DDBJ whole genome shotgun (WGS) entry which is preliminary data.</text>
</comment>
<feature type="transmembrane region" description="Helical" evidence="1">
    <location>
        <begin position="80"/>
        <end position="101"/>
    </location>
</feature>
<evidence type="ECO:0000256" key="1">
    <source>
        <dbReference type="SAM" id="Phobius"/>
    </source>
</evidence>
<organism evidence="2 3">
    <name type="scientific">Archangium lansingense</name>
    <dbReference type="NCBI Taxonomy" id="2995310"/>
    <lineage>
        <taxon>Bacteria</taxon>
        <taxon>Pseudomonadati</taxon>
        <taxon>Myxococcota</taxon>
        <taxon>Myxococcia</taxon>
        <taxon>Myxococcales</taxon>
        <taxon>Cystobacterineae</taxon>
        <taxon>Archangiaceae</taxon>
        <taxon>Archangium</taxon>
    </lineage>
</organism>
<feature type="transmembrane region" description="Helical" evidence="1">
    <location>
        <begin position="25"/>
        <end position="43"/>
    </location>
</feature>
<keyword evidence="1" id="KW-0472">Membrane</keyword>
<evidence type="ECO:0000313" key="2">
    <source>
        <dbReference type="EMBL" id="MCY1082590.1"/>
    </source>
</evidence>
<feature type="transmembrane region" description="Helical" evidence="1">
    <location>
        <begin position="122"/>
        <end position="155"/>
    </location>
</feature>
<reference evidence="2 3" key="1">
    <citation type="submission" date="2022-11" db="EMBL/GenBank/DDBJ databases">
        <title>Minimal conservation of predation-associated metabolite biosynthetic gene clusters underscores biosynthetic potential of Myxococcota including descriptions for ten novel species: Archangium lansinium sp. nov., Myxococcus landrumus sp. nov., Nannocystis bai.</title>
        <authorList>
            <person name="Ahearne A."/>
            <person name="Stevens C."/>
            <person name="Phillips K."/>
        </authorList>
    </citation>
    <scope>NUCLEOTIDE SEQUENCE [LARGE SCALE GENOMIC DNA]</scope>
    <source>
        <strain evidence="2 3">MIWBW</strain>
    </source>
</reference>
<protein>
    <recommendedName>
        <fullName evidence="4">Histidine kinase</fullName>
    </recommendedName>
</protein>
<proteinExistence type="predicted"/>
<evidence type="ECO:0008006" key="4">
    <source>
        <dbReference type="Google" id="ProtNLM"/>
    </source>
</evidence>
<feature type="transmembrane region" description="Helical" evidence="1">
    <location>
        <begin position="55"/>
        <end position="74"/>
    </location>
</feature>
<dbReference type="RefSeq" id="WP_267541152.1">
    <property type="nucleotide sequence ID" value="NZ_JAPNKA010000001.1"/>
</dbReference>
<keyword evidence="1" id="KW-0812">Transmembrane</keyword>
<gene>
    <name evidence="2" type="ORF">OV287_49895</name>
</gene>
<feature type="transmembrane region" description="Helical" evidence="1">
    <location>
        <begin position="167"/>
        <end position="187"/>
    </location>
</feature>
<name>A0ABT4ALL3_9BACT</name>
<keyword evidence="3" id="KW-1185">Reference proteome</keyword>
<keyword evidence="1" id="KW-1133">Transmembrane helix</keyword>
<sequence>MGPERPRLRALGVVEEELLGRGWRGAFFGSFMVVLTELAYVFIDYQVFRGALLMPILRALHVLWALGVLGVLLARRHRLSPALIHASFAAVVLPFLPLFAAAEYSMTGSGLIWIPMTGHRLVMLAIGVLAPTGLWLGGGLIASFALEAVVLWYVLGLGSHPGVRSPWEPWGTLIYGGVALAMLAYRVRSHSIELKLREVRAEAEALERLARLFLAVRDATNTPLQTLELSIALLRRRNPETEPTTAAMERAVERLRSLAQRLGSVDPLLVWREGDESFDADAMLRHLEEDLARELERRRH</sequence>